<dbReference type="EMBL" id="JARQWQ010000005">
    <property type="protein sequence ID" value="KAK2571961.1"/>
    <property type="molecule type" value="Genomic_DNA"/>
</dbReference>
<dbReference type="SMART" id="SM00089">
    <property type="entry name" value="PKD"/>
    <property type="match status" value="4"/>
</dbReference>
<keyword evidence="13" id="KW-1185">Reference proteome</keyword>
<accession>A0AAD9R2P8</accession>
<feature type="domain" description="PLAT" evidence="10">
    <location>
        <begin position="2935"/>
        <end position="2985"/>
    </location>
</feature>
<dbReference type="InterPro" id="IPR000601">
    <property type="entry name" value="PKD_dom"/>
</dbReference>
<dbReference type="InterPro" id="IPR016187">
    <property type="entry name" value="CTDL_fold"/>
</dbReference>
<feature type="domain" description="WSC" evidence="11">
    <location>
        <begin position="820"/>
        <end position="915"/>
    </location>
</feature>
<dbReference type="InterPro" id="IPR013783">
    <property type="entry name" value="Ig-like_fold"/>
</dbReference>
<dbReference type="PANTHER" id="PTHR46730">
    <property type="entry name" value="POLYCYSTIN-1"/>
    <property type="match status" value="1"/>
</dbReference>
<dbReference type="Pfam" id="PF00801">
    <property type="entry name" value="PKD"/>
    <property type="match status" value="1"/>
</dbReference>
<evidence type="ECO:0000256" key="4">
    <source>
        <dbReference type="ARBA" id="ARBA00022989"/>
    </source>
</evidence>
<proteinExistence type="predicted"/>
<dbReference type="InterPro" id="IPR001304">
    <property type="entry name" value="C-type_lectin-like"/>
</dbReference>
<keyword evidence="2" id="KW-0812">Transmembrane</keyword>
<dbReference type="SMART" id="SM00034">
    <property type="entry name" value="CLECT"/>
    <property type="match status" value="1"/>
</dbReference>
<feature type="domain" description="PKD" evidence="9">
    <location>
        <begin position="1905"/>
        <end position="1972"/>
    </location>
</feature>
<dbReference type="Pfam" id="PF15711">
    <property type="entry name" value="ILEI"/>
    <property type="match status" value="1"/>
</dbReference>
<evidence type="ECO:0000259" key="11">
    <source>
        <dbReference type="PROSITE" id="PS51212"/>
    </source>
</evidence>
<comment type="caution">
    <text evidence="6">Lacks conserved residue(s) required for the propagation of feature annotation.</text>
</comment>
<dbReference type="CDD" id="cd00037">
    <property type="entry name" value="CLECT"/>
    <property type="match status" value="1"/>
</dbReference>
<comment type="caution">
    <text evidence="12">The sequence shown here is derived from an EMBL/GenBank/DDBJ whole genome shotgun (WGS) entry which is preliminary data.</text>
</comment>
<dbReference type="GO" id="GO:0005929">
    <property type="term" value="C:cilium"/>
    <property type="evidence" value="ECO:0007669"/>
    <property type="project" value="UniProtKB-ARBA"/>
</dbReference>
<dbReference type="Pfam" id="PF00059">
    <property type="entry name" value="Lectin_C"/>
    <property type="match status" value="1"/>
</dbReference>
<protein>
    <submittedName>
        <fullName evidence="12">Polycystin-1</fullName>
    </submittedName>
</protein>
<evidence type="ECO:0000256" key="6">
    <source>
        <dbReference type="PROSITE-ProRule" id="PRU00152"/>
    </source>
</evidence>
<feature type="chain" id="PRO_5041947315" evidence="7">
    <location>
        <begin position="24"/>
        <end position="2985"/>
    </location>
</feature>
<dbReference type="InterPro" id="IPR016186">
    <property type="entry name" value="C-type_lectin-like/link_sf"/>
</dbReference>
<dbReference type="Proteomes" id="UP001249851">
    <property type="component" value="Unassembled WGS sequence"/>
</dbReference>
<dbReference type="GO" id="GO:0005261">
    <property type="term" value="F:monoatomic cation channel activity"/>
    <property type="evidence" value="ECO:0007669"/>
    <property type="project" value="TreeGrafter"/>
</dbReference>
<dbReference type="SUPFAM" id="SSF49723">
    <property type="entry name" value="Lipase/lipooxygenase domain (PLAT/LH2 domain)"/>
    <property type="match status" value="1"/>
</dbReference>
<feature type="domain" description="PKD" evidence="9">
    <location>
        <begin position="1605"/>
        <end position="1674"/>
    </location>
</feature>
<gene>
    <name evidence="12" type="ORF">P5673_003378</name>
</gene>
<dbReference type="SUPFAM" id="SSF49785">
    <property type="entry name" value="Galactose-binding domain-like"/>
    <property type="match status" value="1"/>
</dbReference>
<reference evidence="12" key="1">
    <citation type="journal article" date="2023" name="G3 (Bethesda)">
        <title>Whole genome assembly and annotation of the endangered Caribbean coral Acropora cervicornis.</title>
        <authorList>
            <person name="Selwyn J.D."/>
            <person name="Vollmer S.V."/>
        </authorList>
    </citation>
    <scope>NUCLEOTIDE SEQUENCE</scope>
    <source>
        <strain evidence="12">K2</strain>
    </source>
</reference>
<dbReference type="InterPro" id="IPR002859">
    <property type="entry name" value="PKD/REJ-like"/>
</dbReference>
<dbReference type="Gene3D" id="2.60.40.10">
    <property type="entry name" value="Immunoglobulins"/>
    <property type="match status" value="3"/>
</dbReference>
<evidence type="ECO:0000256" key="2">
    <source>
        <dbReference type="ARBA" id="ARBA00022692"/>
    </source>
</evidence>
<evidence type="ECO:0000259" key="10">
    <source>
        <dbReference type="PROSITE" id="PS50095"/>
    </source>
</evidence>
<dbReference type="PROSITE" id="PS50041">
    <property type="entry name" value="C_TYPE_LECTIN_2"/>
    <property type="match status" value="1"/>
</dbReference>
<comment type="subcellular location">
    <subcellularLocation>
        <location evidence="1">Membrane</location>
        <topology evidence="1">Multi-pass membrane protein</topology>
    </subcellularLocation>
</comment>
<dbReference type="GO" id="GO:0006816">
    <property type="term" value="P:calcium ion transport"/>
    <property type="evidence" value="ECO:0007669"/>
    <property type="project" value="TreeGrafter"/>
</dbReference>
<dbReference type="GO" id="GO:0005886">
    <property type="term" value="C:plasma membrane"/>
    <property type="evidence" value="ECO:0007669"/>
    <property type="project" value="TreeGrafter"/>
</dbReference>
<dbReference type="PROSITE" id="PS51212">
    <property type="entry name" value="WSC"/>
    <property type="match status" value="1"/>
</dbReference>
<evidence type="ECO:0000256" key="3">
    <source>
        <dbReference type="ARBA" id="ARBA00022737"/>
    </source>
</evidence>
<dbReference type="InterPro" id="IPR035986">
    <property type="entry name" value="PKD_dom_sf"/>
</dbReference>
<evidence type="ECO:0000259" key="8">
    <source>
        <dbReference type="PROSITE" id="PS50041"/>
    </source>
</evidence>
<keyword evidence="7" id="KW-0732">Signal</keyword>
<evidence type="ECO:0000256" key="5">
    <source>
        <dbReference type="ARBA" id="ARBA00023136"/>
    </source>
</evidence>
<feature type="domain" description="C-type lectin" evidence="8">
    <location>
        <begin position="710"/>
        <end position="807"/>
    </location>
</feature>
<dbReference type="InterPro" id="IPR022409">
    <property type="entry name" value="PKD/Chitinase_dom"/>
</dbReference>
<dbReference type="PANTHER" id="PTHR46730:SF1">
    <property type="entry name" value="PLAT DOMAIN-CONTAINING PROTEIN"/>
    <property type="match status" value="1"/>
</dbReference>
<evidence type="ECO:0000259" key="9">
    <source>
        <dbReference type="PROSITE" id="PS50093"/>
    </source>
</evidence>
<evidence type="ECO:0000256" key="1">
    <source>
        <dbReference type="ARBA" id="ARBA00004141"/>
    </source>
</evidence>
<dbReference type="Pfam" id="PF02010">
    <property type="entry name" value="REJ"/>
    <property type="match status" value="2"/>
</dbReference>
<dbReference type="CDD" id="cd00146">
    <property type="entry name" value="PKD"/>
    <property type="match status" value="2"/>
</dbReference>
<keyword evidence="3" id="KW-0677">Repeat</keyword>
<feature type="signal peptide" evidence="7">
    <location>
        <begin position="1"/>
        <end position="23"/>
    </location>
</feature>
<evidence type="ECO:0000313" key="13">
    <source>
        <dbReference type="Proteomes" id="UP001249851"/>
    </source>
</evidence>
<dbReference type="InterPro" id="IPR022041">
    <property type="entry name" value="Methyltransf_FA"/>
</dbReference>
<dbReference type="Gene3D" id="2.40.180.10">
    <property type="entry name" value="Catalase core domain"/>
    <property type="match status" value="1"/>
</dbReference>
<dbReference type="SUPFAM" id="SSF56436">
    <property type="entry name" value="C-type lectin-like"/>
    <property type="match status" value="1"/>
</dbReference>
<dbReference type="Pfam" id="PF12248">
    <property type="entry name" value="Methyltransf_FA"/>
    <property type="match status" value="1"/>
</dbReference>
<dbReference type="Gene3D" id="2.60.120.260">
    <property type="entry name" value="Galactose-binding domain-like"/>
    <property type="match status" value="1"/>
</dbReference>
<evidence type="ECO:0000313" key="12">
    <source>
        <dbReference type="EMBL" id="KAK2571961.1"/>
    </source>
</evidence>
<dbReference type="SMART" id="SM00321">
    <property type="entry name" value="WSC"/>
    <property type="match status" value="1"/>
</dbReference>
<sequence length="2985" mass="328093">MPSLASSVYFVITLLAFIRSSFACNATSEHYSGVIKALNVTVRSEGANDPGRTQPSGLAYIEVNGKNYAPQSKGFNLAAFDALSGRFFASAAYDCVANQAACNNTGTFIDKLPQDSIVLIAIQGSGATSSHKPPSSKLEKLGAQNITFVAENTAYVLIGYKGSKSVDWKQDLFKSNAAGPAEVSGLIPIECSDLPSVSTTCSPFNVASQKYGGTCLGESSRNGLSNACINTINGNASSGWESASNGAVDSFIKIGFHTVFTINKLRIRPNLASGRQIKEILMEFSDCSYEKISLAGNITDFQEFTFISRQARWVKFTVQKVYGYSGGVGIQDIETYNELCNPKTICDVVQIETNLTSSRYRLHSTKFPLMIDAGGEVHVLLTSKSRASSSRYEVVIGSTANKDTVLKRIDNGITEEVVRRSNTGHLKGGESRSFWIEVENGHLRFGSGEQVYLSWRDADPIKIKYAFFYTKGPAANLHVCGRTDICYQDAVHYWPLDKLAVREFKKKRSTLGKIHGPVTVGKAASTSILGFFPLALSLDGQTSWIHLGDYPNSCLNDVSKCPDGVSLSFKAIITGYTSGSLLSTAAISVYHANNNIHFVLRDKEKLWEVKPNCRKFKWQTFGMSWSRENGLTAVIAGDTTIVLRDTTGRNVAPSNTSHTSVTIGMRENTMYAKAKIRDVAVWTEELGEERLSKLHSCNDADVCGLNWQYFDGSCYKETSASISAHEARNACQVEDADLVKITSSEENSFVNSLIVGQALIGLERDNQLGEFLWKDGMLVSFSQWNGSPGSQSCVVIDDKGDWKTANCFNATTKYVCEKAPHNYLGCYQENSSSPVFNFNPGGYRPSRMTPGLCMHACGNWYFKYAALKQGNLCMCSNSTSAVTERSQDRCSVPCFGSGDLKCGGYHNYLSIYKSVTVGPLSLALNSDSPAQTLSVFNIKLTPFLSPDLVVESYTVSIGDGYIHHTVEPFASFILSHPGMYYVLGKAKVKHNKTGHTSEIESFSNVTAMSNMTELDVFCPFCAPINSSVTCSVKFRYGADVDALDSVDSFVPSTDAALLRLGISVGESASPFTSDGLYLLAGIDTNSAGEVVAMEMDLAQGGSLEIQVYRPKCIELDHMYCQAQKKCVINSTMCAKMAKSCHGGKMFSLTGGRCTEQNMTCSHNTTLGFGDFDFQKISSYMVYTTSGPKRILIDQSNQRLRLKPGDVLGVRFPHSGPTAALKTSSSGSTLLYSSSVVNDTNSTTLRGNRFPMTAESPAQVSFVPAIAFFYSVESESKLGHVYQNIGHANVLTSIGNSITRVNDTKSICLQEDIKGLQLYFPEVFPFAEAVNVTGGITQGSNVTFYWDFGDKNNATSLVPWVEHVFNHTVGLKTVSIVAGNDIRVEAVWCTVLVQERIMGLQFKDKTLLPIKNGTTAEIAWILPNGSHVDFTLNITYPNGSIDSKNLTNVKAPAATFFGKYNTTLTQPGWYRIEITASNRLNNVTLKGNLSVQRVVHGVSMDSPKILKTNQTFNFTIPPHQGDEIRYLLNTMDGNIINTTERLIPFVHTKAGRYDAYLIASNDISSVAVKCGQIIVQDVIEGLQFVSFNHTVAVNAQAEISWILAQGSELDIRVNYGDGNSTFVNRSVSVSDVFVAISKHNYSKPGEYLVIINVTNLVDSKEINTTVYVETPGNGGVLAIGRYNLTRAGGTPCNEENILYVRVNDVVTATARVKNGTNIHGSLNFGYNSSVHERYFHREFPVDGWTVRNTYTVAGKYYITITFSNRNPGDVNQKCTVIVQNPVNVVMVTSDSPKKTTERNVTFMVSFPGSLQPSGRLRYQWRYGDGKSQESYNRTKIHLYPNRCGVYTATVNVSNEISFGFGQAQVVVQDEVKDLKWFANYTKLNVDYSGECSDFVLPNNTFPFDHEVAFSAYANGTNVSYTWSFPSGVNKTNSSCTHKFAKDGTNRIVLTAENAVSSETKIISLELEKEIQNVSFVNDGPSTQNNLVNLTLNMTQEGQDSCFEIDFKISKKKRKSPESTGRSVKECDVDDKVRKSETFRVMYKSVGMYPVSLYARNRVSCVYKVSEVAVARGFCTYPVISVPGFQEGVIREFKRSEKISIKTHTELNCFNYSTSLRWEILKKCDGQPQIPVTSRSGIDLDRSELLIPAKFFDYCSEVEARFTVNMTEAPGVSKVKTVKFAIIESPLRAIIYGGSERRVGSNHLVEIDARESYDPDAATKPGNWTFAWFCHRTDDNYTLPANLTNLPPVPTAKLATNGTGNDSKLNATNGTTKDLGGCFKFGPGRLTFTSLKITLNASKMTTGKLYVITFFMYKKERKTQNTTQKIEVKFGDPPTLTITCVRNCDQKLNPASKLTLMGKVTSIHKRINYEWNVRNCNNGDCDEHYEIVLEGYINPNNKGKVTAVVKVNKPPKKGSCDVQPKDGYALETMFEVSCGGFKDDDLPLAYEFFFTKDGGKTKESLGYGLQSIRSSILLPNGLEEHNSTINFSVKVFDNLGAAITFTNIPGVWIHTKKINSQILESKTDDLERLSAAGNVKETASLTLTIAQVLNDPDSSTESKTSNFMENGATAIEVQSRDEDTQTEVILGASKGLGTEAQTMSNKTRNTIKKLANAIGKTMIPGEDEQTQDAKSLSMAISVEKPEKMGNKSISIRGVNFEMPANFSINSSSSLRRLSVVSNILDLYPVKDGEEGNPVSSDAVSLSFSEDKGDELKIDNLASEISIIIPRSEKERRGGDKAKENSMGSERYSIHSFEIENNASAVHLRVEWAVNVEIDVYVRKGNKPIPQEGLYDSNDTLRLGSHFNASSSNSSERSGVEIFLSNDALNWTAAGKYYVALRYVKNDSLLKEEDKISVDGTIPYNFSIYTSMCMYYNVGPKTNRESTECLTNHLTTFGSNFFVAPNAINFDELSVAVLLNSPHALITTGVSPLPDNDPRDTYCYEIHVHTGFARGGGTSAEISIVLTGGLEDSEPRVLKDPKRKIFKTGYLS</sequence>
<dbReference type="Gene3D" id="3.10.100.10">
    <property type="entry name" value="Mannose-Binding Protein A, subunit A"/>
    <property type="match status" value="1"/>
</dbReference>
<dbReference type="PROSITE" id="PS50093">
    <property type="entry name" value="PKD"/>
    <property type="match status" value="2"/>
</dbReference>
<dbReference type="PROSITE" id="PS50095">
    <property type="entry name" value="PLAT"/>
    <property type="match status" value="1"/>
</dbReference>
<dbReference type="InterPro" id="IPR002889">
    <property type="entry name" value="WSC_carb-bd"/>
</dbReference>
<reference evidence="12" key="2">
    <citation type="journal article" date="2023" name="Science">
        <title>Genomic signatures of disease resistance in endangered staghorn corals.</title>
        <authorList>
            <person name="Vollmer S.V."/>
            <person name="Selwyn J.D."/>
            <person name="Despard B.A."/>
            <person name="Roesel C.L."/>
        </authorList>
    </citation>
    <scope>NUCLEOTIDE SEQUENCE</scope>
    <source>
        <strain evidence="12">K2</strain>
    </source>
</reference>
<dbReference type="SUPFAM" id="SSF49299">
    <property type="entry name" value="PKD domain"/>
    <property type="match status" value="5"/>
</dbReference>
<dbReference type="InterPro" id="IPR036392">
    <property type="entry name" value="PLAT/LH2_dom_sf"/>
</dbReference>
<dbReference type="InterPro" id="IPR001024">
    <property type="entry name" value="PLAT/LH2_dom"/>
</dbReference>
<organism evidence="12 13">
    <name type="scientific">Acropora cervicornis</name>
    <name type="common">Staghorn coral</name>
    <dbReference type="NCBI Taxonomy" id="6130"/>
    <lineage>
        <taxon>Eukaryota</taxon>
        <taxon>Metazoa</taxon>
        <taxon>Cnidaria</taxon>
        <taxon>Anthozoa</taxon>
        <taxon>Hexacorallia</taxon>
        <taxon>Scleractinia</taxon>
        <taxon>Astrocoeniina</taxon>
        <taxon>Acroporidae</taxon>
        <taxon>Acropora</taxon>
    </lineage>
</organism>
<dbReference type="PROSITE" id="PS52031">
    <property type="entry name" value="GG_LECTIN"/>
    <property type="match status" value="1"/>
</dbReference>
<evidence type="ECO:0000256" key="7">
    <source>
        <dbReference type="SAM" id="SignalP"/>
    </source>
</evidence>
<name>A0AAD9R2P8_ACRCE</name>
<keyword evidence="5" id="KW-0472">Membrane</keyword>
<keyword evidence="4" id="KW-1133">Transmembrane helix</keyword>
<dbReference type="Pfam" id="PF01822">
    <property type="entry name" value="WSC"/>
    <property type="match status" value="1"/>
</dbReference>
<dbReference type="InterPro" id="IPR008979">
    <property type="entry name" value="Galactose-bd-like_sf"/>
</dbReference>
<dbReference type="InterPro" id="IPR039477">
    <property type="entry name" value="ILEI/PANDER_dom"/>
</dbReference>